<feature type="region of interest" description="Disordered" evidence="15">
    <location>
        <begin position="723"/>
        <end position="755"/>
    </location>
</feature>
<comment type="caution">
    <text evidence="17">The sequence shown here is derived from an EMBL/GenBank/DDBJ whole genome shotgun (WGS) entry which is preliminary data.</text>
</comment>
<evidence type="ECO:0000256" key="14">
    <source>
        <dbReference type="ARBA" id="ARBA00083534"/>
    </source>
</evidence>
<evidence type="ECO:0000256" key="9">
    <source>
        <dbReference type="ARBA" id="ARBA00047899"/>
    </source>
</evidence>
<feature type="compositionally biased region" description="Basic and acidic residues" evidence="15">
    <location>
        <begin position="771"/>
        <end position="782"/>
    </location>
</feature>
<dbReference type="GO" id="GO:1904062">
    <property type="term" value="P:regulation of monoatomic cation transmembrane transport"/>
    <property type="evidence" value="ECO:0007669"/>
    <property type="project" value="UniProtKB-ARBA"/>
</dbReference>
<keyword evidence="8" id="KW-0067">ATP-binding</keyword>
<dbReference type="InterPro" id="IPR011009">
    <property type="entry name" value="Kinase-like_dom_sf"/>
</dbReference>
<dbReference type="PANTHER" id="PTHR13902">
    <property type="entry name" value="SERINE/THREONINE-PROTEIN KINASE WNK WITH NO LYSINE -RELATED"/>
    <property type="match status" value="1"/>
</dbReference>
<name>A0AAW1BZ89_CROAD</name>
<feature type="region of interest" description="Disordered" evidence="15">
    <location>
        <begin position="1463"/>
        <end position="1487"/>
    </location>
</feature>
<sequence length="1487" mass="163023">MTSGTLKTYLKRFKLMKPKVLRSWCRQILKGLHFLHTRTPPIIHRDLKCDNIFITGPTGSVKIGDLGLATLMRTSFAKSVIGTPEFMAPEMYEEHYDESVDVYAFGMCMLEMATSEYPYSECQNAAQIYRKVTSGIKPASFNKVTDPEVKEIIEGCIQQNKSERLSIKDLLNHAFFAEDTGLRVELAEEEEDGLHPSLALRLWVEDPKKLKGKHKDNEAIEFSFNVETDIPEEVACEMVKSGFFHESDSKAVAKSIRDRVTLIKKTREQRQPSKTECEETEVDQHARQHILQQMQHSFSLTADNLSERGAGSVILSDASSQHNLAFSSEHMMGTQQVPNLSQTENSSAQGQIYTSQQLMGHYQSNAGVQPALPTNVAHPSVLPLIQSQPSGLPTHNLAPPATLQAQTSPLTAQQFPSRMPPDSQVSYSAESQTLDGSIMGVPQQMLTITSPQNRPASQEQMPSKNSITASLNQQIAFTVMNQPNQEYHQGEDIPQVSISVSDEHEHQSAVQKQESIQGSVPDLPKEAGTGCDLPGGNGKQDKSKQRRTSCARPEKGTKFQLTVLQVSTSGDNTVECQLETHNNKMVTFKFDVDGDAPEDIADYMVEDNFVLENEKDKFVDELRAIVCQAQDIISSLPIEERAAGMESAPSDPNNGQAGPSEQVQINPASTQSGSDAAPQSSPVGRWRFCINQTIKNRETQTSCTPVESMNSVEGSQTADCIKESTKEERPNDCPQVVDNLSNQHKFSPSFSSEDLTNDRVISEPQILEPEHSALSHEAEGSTDKLPSVSTGDNSDVTTYDSEAWLDPLPAETQSNGAPLSSYVPHPASVANELNLSTEAFESKPTSCQTLTTEEAEHVINAEQGAALVQTPSQEGILSTSILESDSEGPPKMEFVDNNIKTLDEKLRTLLYQEHSLSGTSPESQKDTQSAVESPFSSSAEDTFPCPGHETQDTNSPQEVDPQAALIPSESHPDSLPVMRQEAKVITSAPRDFCRHEMSLETSFPENPVACPASESSGGAVHLHAGEDMTADVAPDWISLSEQAIRENKVSGHSKSGAGSFQRGRFQVITVPQQLSSGVSESELFEMSPSLELGTEEGCPRGKEMATLPSAMGEIDARCTATEQQEVEETSATASSVQSCSEPWLRGDVIQKQPSSDSELSAPMGGGSLEGWESNQQSQEERGGTHPKRRSSLFYSASSPMSSDDESEIEDEDLKLELQRLREKHIQEVVSLQAQQNRELQELYDRLRSIKDSRSESSDISLQLSSPRRPKSFKSKLRSRPQSHSHVDNAIVAAECCCATTAASVIDYQLSIQAHLLHQSCSQAETNQEQLCIVSSTASCQQTTASKKGMFTDDLHKLVDDWTKEKVGNSLIKPSLNQIKQNKHRLDSDSWSKVYETTTSTVGYTSTWISSLSQIRLDGFPRRSVSRSEQSGNCWLWGAAGIGGFAPLCATRWRQLKFPAFAKRGGPREVDENQAAPPPSGGGGVTSE</sequence>
<evidence type="ECO:0000256" key="11">
    <source>
        <dbReference type="ARBA" id="ARBA00063874"/>
    </source>
</evidence>
<dbReference type="GO" id="GO:0004674">
    <property type="term" value="F:protein serine/threonine kinase activity"/>
    <property type="evidence" value="ECO:0007669"/>
    <property type="project" value="UniProtKB-KW"/>
</dbReference>
<keyword evidence="5" id="KW-0808">Transferase</keyword>
<reference evidence="17 18" key="1">
    <citation type="journal article" date="2024" name="Proc. Natl. Acad. Sci. U.S.A.">
        <title>The genetic regulatory architecture and epigenomic basis for age-related changes in rattlesnake venom.</title>
        <authorList>
            <person name="Hogan M.P."/>
            <person name="Holding M.L."/>
            <person name="Nystrom G.S."/>
            <person name="Colston T.J."/>
            <person name="Bartlett D.A."/>
            <person name="Mason A.J."/>
            <person name="Ellsworth S.A."/>
            <person name="Rautsaw R.M."/>
            <person name="Lawrence K.C."/>
            <person name="Strickland J.L."/>
            <person name="He B."/>
            <person name="Fraser P."/>
            <person name="Margres M.J."/>
            <person name="Gilbert D.M."/>
            <person name="Gibbs H.L."/>
            <person name="Parkinson C.L."/>
            <person name="Rokyta D.R."/>
        </authorList>
    </citation>
    <scope>NUCLEOTIDE SEQUENCE [LARGE SCALE GENOMIC DNA]</scope>
    <source>
        <strain evidence="17">DRR0105</strain>
    </source>
</reference>
<feature type="region of interest" description="Disordered" evidence="15">
    <location>
        <begin position="771"/>
        <end position="799"/>
    </location>
</feature>
<evidence type="ECO:0000256" key="4">
    <source>
        <dbReference type="ARBA" id="ARBA00022553"/>
    </source>
</evidence>
<evidence type="ECO:0000259" key="16">
    <source>
        <dbReference type="PROSITE" id="PS50011"/>
    </source>
</evidence>
<feature type="region of interest" description="Disordered" evidence="15">
    <location>
        <begin position="915"/>
        <end position="961"/>
    </location>
</feature>
<feature type="region of interest" description="Disordered" evidence="15">
    <location>
        <begin position="1254"/>
        <end position="1280"/>
    </location>
</feature>
<feature type="compositionally biased region" description="Polar residues" evidence="15">
    <location>
        <begin position="650"/>
        <end position="682"/>
    </location>
</feature>
<proteinExistence type="predicted"/>
<comment type="cofactor">
    <cofactor evidence="1">
        <name>Mg(2+)</name>
        <dbReference type="ChEBI" id="CHEBI:18420"/>
    </cofactor>
</comment>
<feature type="compositionally biased region" description="Polar residues" evidence="15">
    <location>
        <begin position="508"/>
        <end position="518"/>
    </location>
</feature>
<dbReference type="PROSITE" id="PS00108">
    <property type="entry name" value="PROTEIN_KINASE_ST"/>
    <property type="match status" value="1"/>
</dbReference>
<keyword evidence="6" id="KW-0547">Nucleotide-binding</keyword>
<evidence type="ECO:0000256" key="13">
    <source>
        <dbReference type="ARBA" id="ARBA00080935"/>
    </source>
</evidence>
<dbReference type="Pfam" id="PF00069">
    <property type="entry name" value="Pkinase"/>
    <property type="match status" value="1"/>
</dbReference>
<feature type="compositionally biased region" description="Polar residues" evidence="15">
    <location>
        <begin position="738"/>
        <end position="754"/>
    </location>
</feature>
<dbReference type="FunFam" id="3.10.20.90:FF:000007">
    <property type="entry name" value="Serine/threonine-protein kinase WNK1 isoform 1"/>
    <property type="match status" value="1"/>
</dbReference>
<keyword evidence="4" id="KW-0597">Phosphoprotein</keyword>
<feature type="region of interest" description="Disordered" evidence="15">
    <location>
        <begin position="1151"/>
        <end position="1210"/>
    </location>
</feature>
<evidence type="ECO:0000256" key="8">
    <source>
        <dbReference type="ARBA" id="ARBA00022840"/>
    </source>
</evidence>
<dbReference type="FunFam" id="1.10.510.10:FF:000006">
    <property type="entry name" value="Serine/threonine-protein kinase WNK1 isoform 2"/>
    <property type="match status" value="1"/>
</dbReference>
<accession>A0AAW1BZ89</accession>
<dbReference type="InterPro" id="IPR000719">
    <property type="entry name" value="Prot_kinase_dom"/>
</dbReference>
<evidence type="ECO:0000256" key="12">
    <source>
        <dbReference type="ARBA" id="ARBA00071800"/>
    </source>
</evidence>
<dbReference type="Proteomes" id="UP001474421">
    <property type="component" value="Unassembled WGS sequence"/>
</dbReference>
<feature type="region of interest" description="Disordered" evidence="15">
    <location>
        <begin position="699"/>
        <end position="718"/>
    </location>
</feature>
<feature type="region of interest" description="Disordered" evidence="15">
    <location>
        <begin position="501"/>
        <end position="554"/>
    </location>
</feature>
<evidence type="ECO:0000256" key="7">
    <source>
        <dbReference type="ARBA" id="ARBA00022777"/>
    </source>
</evidence>
<dbReference type="InterPro" id="IPR050588">
    <property type="entry name" value="WNK_Ser-Thr_kinase"/>
</dbReference>
<dbReference type="Pfam" id="PF12202">
    <property type="entry name" value="OSR1_C"/>
    <property type="match status" value="1"/>
</dbReference>
<dbReference type="Pfam" id="PF24889">
    <property type="entry name" value="CCTL2_WNK"/>
    <property type="match status" value="1"/>
</dbReference>
<feature type="compositionally biased region" description="Low complexity" evidence="15">
    <location>
        <begin position="1257"/>
        <end position="1266"/>
    </location>
</feature>
<gene>
    <name evidence="17" type="ORF">NXF25_006358</name>
</gene>
<feature type="region of interest" description="Disordered" evidence="15">
    <location>
        <begin position="642"/>
        <end position="682"/>
    </location>
</feature>
<dbReference type="SUPFAM" id="SSF56112">
    <property type="entry name" value="Protein kinase-like (PK-like)"/>
    <property type="match status" value="1"/>
</dbReference>
<dbReference type="GO" id="GO:0006884">
    <property type="term" value="P:cell volume homeostasis"/>
    <property type="evidence" value="ECO:0007669"/>
    <property type="project" value="UniProtKB-ARBA"/>
</dbReference>
<dbReference type="InterPro" id="IPR056865">
    <property type="entry name" value="CCTL2_WNK"/>
</dbReference>
<feature type="compositionally biased region" description="Polar residues" evidence="15">
    <location>
        <begin position="915"/>
        <end position="940"/>
    </location>
</feature>
<protein>
    <recommendedName>
        <fullName evidence="12">Serine/threonine-protein kinase WNK3</fullName>
        <ecNumber evidence="2">2.7.11.1</ecNumber>
    </recommendedName>
    <alternativeName>
        <fullName evidence="13">Protein kinase lysine-deficient 3</fullName>
    </alternativeName>
    <alternativeName>
        <fullName evidence="14">Protein kinase with no lysine 3</fullName>
    </alternativeName>
</protein>
<evidence type="ECO:0000313" key="17">
    <source>
        <dbReference type="EMBL" id="KAK9407584.1"/>
    </source>
</evidence>
<dbReference type="InterPro" id="IPR008271">
    <property type="entry name" value="Ser/Thr_kinase_AS"/>
</dbReference>
<evidence type="ECO:0000256" key="2">
    <source>
        <dbReference type="ARBA" id="ARBA00012513"/>
    </source>
</evidence>
<organism evidence="17 18">
    <name type="scientific">Crotalus adamanteus</name>
    <name type="common">Eastern diamondback rattlesnake</name>
    <dbReference type="NCBI Taxonomy" id="8729"/>
    <lineage>
        <taxon>Eukaryota</taxon>
        <taxon>Metazoa</taxon>
        <taxon>Chordata</taxon>
        <taxon>Craniata</taxon>
        <taxon>Vertebrata</taxon>
        <taxon>Euteleostomi</taxon>
        <taxon>Lepidosauria</taxon>
        <taxon>Squamata</taxon>
        <taxon>Bifurcata</taxon>
        <taxon>Unidentata</taxon>
        <taxon>Episquamata</taxon>
        <taxon>Toxicofera</taxon>
        <taxon>Serpentes</taxon>
        <taxon>Colubroidea</taxon>
        <taxon>Viperidae</taxon>
        <taxon>Crotalinae</taxon>
        <taxon>Crotalus</taxon>
    </lineage>
</organism>
<comment type="subunit">
    <text evidence="11">Interacts with WNK1 and WNK4.</text>
</comment>
<evidence type="ECO:0000256" key="15">
    <source>
        <dbReference type="SAM" id="MobiDB-lite"/>
    </source>
</evidence>
<keyword evidence="18" id="KW-1185">Reference proteome</keyword>
<feature type="region of interest" description="Disordered" evidence="15">
    <location>
        <begin position="1118"/>
        <end position="1139"/>
    </location>
</feature>
<keyword evidence="7 17" id="KW-0418">Kinase</keyword>
<comment type="catalytic activity">
    <reaction evidence="9">
        <text>L-threonyl-[protein] + ATP = O-phospho-L-threonyl-[protein] + ADP + H(+)</text>
        <dbReference type="Rhea" id="RHEA:46608"/>
        <dbReference type="Rhea" id="RHEA-COMP:11060"/>
        <dbReference type="Rhea" id="RHEA-COMP:11605"/>
        <dbReference type="ChEBI" id="CHEBI:15378"/>
        <dbReference type="ChEBI" id="CHEBI:30013"/>
        <dbReference type="ChEBI" id="CHEBI:30616"/>
        <dbReference type="ChEBI" id="CHEBI:61977"/>
        <dbReference type="ChEBI" id="CHEBI:456216"/>
        <dbReference type="EC" id="2.7.11.1"/>
    </reaction>
</comment>
<dbReference type="Gene3D" id="1.10.510.10">
    <property type="entry name" value="Transferase(Phosphotransferase) domain 1"/>
    <property type="match status" value="1"/>
</dbReference>
<comment type="catalytic activity">
    <reaction evidence="10">
        <text>L-seryl-[protein] + ATP = O-phospho-L-seryl-[protein] + ADP + H(+)</text>
        <dbReference type="Rhea" id="RHEA:17989"/>
        <dbReference type="Rhea" id="RHEA-COMP:9863"/>
        <dbReference type="Rhea" id="RHEA-COMP:11604"/>
        <dbReference type="ChEBI" id="CHEBI:15378"/>
        <dbReference type="ChEBI" id="CHEBI:29999"/>
        <dbReference type="ChEBI" id="CHEBI:30616"/>
        <dbReference type="ChEBI" id="CHEBI:83421"/>
        <dbReference type="ChEBI" id="CHEBI:456216"/>
        <dbReference type="EC" id="2.7.11.1"/>
    </reaction>
</comment>
<dbReference type="GO" id="GO:0005524">
    <property type="term" value="F:ATP binding"/>
    <property type="evidence" value="ECO:0007669"/>
    <property type="project" value="UniProtKB-KW"/>
</dbReference>
<feature type="compositionally biased region" description="Basic residues" evidence="15">
    <location>
        <begin position="1267"/>
        <end position="1280"/>
    </location>
</feature>
<dbReference type="InterPro" id="IPR024678">
    <property type="entry name" value="Kinase_OSR1/WNK_CCT"/>
</dbReference>
<evidence type="ECO:0000256" key="6">
    <source>
        <dbReference type="ARBA" id="ARBA00022741"/>
    </source>
</evidence>
<dbReference type="Gene3D" id="3.10.20.90">
    <property type="entry name" value="Phosphatidylinositol 3-kinase Catalytic Subunit, Chain A, domain 1"/>
    <property type="match status" value="2"/>
</dbReference>
<dbReference type="SMART" id="SM00220">
    <property type="entry name" value="S_TKc"/>
    <property type="match status" value="1"/>
</dbReference>
<evidence type="ECO:0000256" key="3">
    <source>
        <dbReference type="ARBA" id="ARBA00022527"/>
    </source>
</evidence>
<evidence type="ECO:0000256" key="10">
    <source>
        <dbReference type="ARBA" id="ARBA00048679"/>
    </source>
</evidence>
<evidence type="ECO:0000256" key="5">
    <source>
        <dbReference type="ARBA" id="ARBA00022679"/>
    </source>
</evidence>
<keyword evidence="3" id="KW-0723">Serine/threonine-protein kinase</keyword>
<evidence type="ECO:0000313" key="18">
    <source>
        <dbReference type="Proteomes" id="UP001474421"/>
    </source>
</evidence>
<dbReference type="FunFam" id="3.10.20.90:FF:000166">
    <property type="entry name" value="serine/threonine-protein kinase WNK3 isoform X1"/>
    <property type="match status" value="1"/>
</dbReference>
<dbReference type="EC" id="2.7.11.1" evidence="2"/>
<feature type="compositionally biased region" description="Polar residues" evidence="15">
    <location>
        <begin position="787"/>
        <end position="799"/>
    </location>
</feature>
<feature type="domain" description="Protein kinase" evidence="16">
    <location>
        <begin position="1"/>
        <end position="176"/>
    </location>
</feature>
<dbReference type="PROSITE" id="PS50011">
    <property type="entry name" value="PROTEIN_KINASE_DOM"/>
    <property type="match status" value="1"/>
</dbReference>
<feature type="compositionally biased region" description="Polar residues" evidence="15">
    <location>
        <begin position="1129"/>
        <end position="1139"/>
    </location>
</feature>
<dbReference type="EMBL" id="JAOTOJ010000002">
    <property type="protein sequence ID" value="KAK9407584.1"/>
    <property type="molecule type" value="Genomic_DNA"/>
</dbReference>
<evidence type="ECO:0000256" key="1">
    <source>
        <dbReference type="ARBA" id="ARBA00001946"/>
    </source>
</evidence>